<name>A0A413VQD9_9BACE</name>
<keyword evidence="1" id="KW-0812">Transmembrane</keyword>
<evidence type="ECO:0000256" key="1">
    <source>
        <dbReference type="SAM" id="Phobius"/>
    </source>
</evidence>
<evidence type="ECO:0000313" key="2">
    <source>
        <dbReference type="EMBL" id="RHB35781.1"/>
    </source>
</evidence>
<dbReference type="EMBL" id="QSGO01000005">
    <property type="protein sequence ID" value="RHB35781.1"/>
    <property type="molecule type" value="Genomic_DNA"/>
</dbReference>
<dbReference type="AlphaFoldDB" id="A0A413VQD9"/>
<reference evidence="2 3" key="1">
    <citation type="submission" date="2018-08" db="EMBL/GenBank/DDBJ databases">
        <title>A genome reference for cultivated species of the human gut microbiota.</title>
        <authorList>
            <person name="Zou Y."/>
            <person name="Xue W."/>
            <person name="Luo G."/>
        </authorList>
    </citation>
    <scope>NUCLEOTIDE SEQUENCE [LARGE SCALE GENOMIC DNA]</scope>
    <source>
        <strain evidence="2 3">AM40-30BH</strain>
    </source>
</reference>
<proteinExistence type="predicted"/>
<feature type="transmembrane region" description="Helical" evidence="1">
    <location>
        <begin position="6"/>
        <end position="25"/>
    </location>
</feature>
<accession>A0A413VQD9</accession>
<comment type="caution">
    <text evidence="2">The sequence shown here is derived from an EMBL/GenBank/DDBJ whole genome shotgun (WGS) entry which is preliminary data.</text>
</comment>
<organism evidence="2 3">
    <name type="scientific">Bacteroides nordii</name>
    <dbReference type="NCBI Taxonomy" id="291645"/>
    <lineage>
        <taxon>Bacteria</taxon>
        <taxon>Pseudomonadati</taxon>
        <taxon>Bacteroidota</taxon>
        <taxon>Bacteroidia</taxon>
        <taxon>Bacteroidales</taxon>
        <taxon>Bacteroidaceae</taxon>
        <taxon>Bacteroides</taxon>
    </lineage>
</organism>
<dbReference type="Proteomes" id="UP000284379">
    <property type="component" value="Unassembled WGS sequence"/>
</dbReference>
<feature type="transmembrane region" description="Helical" evidence="1">
    <location>
        <begin position="45"/>
        <end position="67"/>
    </location>
</feature>
<evidence type="ECO:0000313" key="3">
    <source>
        <dbReference type="Proteomes" id="UP000284379"/>
    </source>
</evidence>
<keyword evidence="1" id="KW-1133">Transmembrane helix</keyword>
<sequence length="68" mass="7615">MFCNVAILINTVYLFIIIFVSVVLAHEDTKNANIHLFISKKNGGLYHYSITFSRTSSILVGVTLIILN</sequence>
<protein>
    <submittedName>
        <fullName evidence="2">Uncharacterized protein</fullName>
    </submittedName>
</protein>
<keyword evidence="1" id="KW-0472">Membrane</keyword>
<gene>
    <name evidence="2" type="ORF">DW888_07960</name>
</gene>